<reference evidence="1 2" key="1">
    <citation type="submission" date="2018-05" db="EMBL/GenBank/DDBJ databases">
        <title>Flavobacterium sp. strain IMCC34758, incomplete genome.</title>
        <authorList>
            <person name="Joung Y."/>
        </authorList>
    </citation>
    <scope>NUCLEOTIDE SEQUENCE [LARGE SCALE GENOMIC DNA]</scope>
    <source>
        <strain evidence="1 2">IMCC34758</strain>
    </source>
</reference>
<dbReference type="AlphaFoldDB" id="A0A2V4C9B1"/>
<organism evidence="1 2">
    <name type="scientific">Flavobacterium hydrophilum</name>
    <dbReference type="NCBI Taxonomy" id="2211445"/>
    <lineage>
        <taxon>Bacteria</taxon>
        <taxon>Pseudomonadati</taxon>
        <taxon>Bacteroidota</taxon>
        <taxon>Flavobacteriia</taxon>
        <taxon>Flavobacteriales</taxon>
        <taxon>Flavobacteriaceae</taxon>
        <taxon>Flavobacterium</taxon>
    </lineage>
</organism>
<dbReference type="EMBL" id="QJHL01000001">
    <property type="protein sequence ID" value="PXY47152.1"/>
    <property type="molecule type" value="Genomic_DNA"/>
</dbReference>
<gene>
    <name evidence="1" type="ORF">DMB68_08395</name>
</gene>
<protein>
    <submittedName>
        <fullName evidence="1">Uncharacterized protein</fullName>
    </submittedName>
</protein>
<sequence length="560" mass="63150">MFCAIFVVNKFLNMKKLYCLLFFVFILNSCGVNEEIAGESKSKSTTYTQKVEIDEVLTQLKNRNPELALFIESNPVSNLKAKSGKTDYYFDLKNVYAVKNDKNEAAYTIPLYIISEDQFNYLHRLSLEITPTHVDVKLVIIEGKDDGTLKYTAHPFNMYQKKNITSKTTEIECYCVTSVSDCTCHTTHASSGCDHPDVVTSCNCSGGPTGGGSYGTGTKTTWSGGSGSATSYTPSGSGVIFGLQKHFKTDFTIGPLLKYTIEQNVTYGKMLLDFLNEETSTPVNKAFVVEMLISMENGQFTTTKQVRNSIENFKYSQKSPFNVDLSTILDKPTLTESKKFIEVYKALSNSPEFKNLFLAIFENNEKHNVKFEIAEHVYKDDDPTKEEVNGITIGVPGSNDIKIKLSKQIFIAGTLKSQITIENAKTILHECIHAFLFIKKNNPSVGMDFIKTLNEAYPSADQQHDFMVNKMIPTMQKVLSEIRDSVTTESGRSEVENLTMHPTITPLTSTSWDWDEYYKSISLKGLEDTNGFIKEYPYPSDKFDFWDRYVKAGKTWLDKK</sequence>
<proteinExistence type="predicted"/>
<dbReference type="Proteomes" id="UP000247681">
    <property type="component" value="Unassembled WGS sequence"/>
</dbReference>
<evidence type="ECO:0000313" key="2">
    <source>
        <dbReference type="Proteomes" id="UP000247681"/>
    </source>
</evidence>
<name>A0A2V4C9B1_9FLAO</name>
<comment type="caution">
    <text evidence="1">The sequence shown here is derived from an EMBL/GenBank/DDBJ whole genome shotgun (WGS) entry which is preliminary data.</text>
</comment>
<keyword evidence="2" id="KW-1185">Reference proteome</keyword>
<accession>A0A2V4C9B1</accession>
<evidence type="ECO:0000313" key="1">
    <source>
        <dbReference type="EMBL" id="PXY47152.1"/>
    </source>
</evidence>